<keyword evidence="3 7" id="KW-0812">Transmembrane</keyword>
<feature type="transmembrane region" description="Helical" evidence="7">
    <location>
        <begin position="1366"/>
        <end position="1387"/>
    </location>
</feature>
<dbReference type="PROSITE" id="PS51380">
    <property type="entry name" value="EXS"/>
    <property type="match status" value="1"/>
</dbReference>
<keyword evidence="12" id="KW-1185">Reference proteome</keyword>
<evidence type="ECO:0000259" key="8">
    <source>
        <dbReference type="PROSITE" id="PS50994"/>
    </source>
</evidence>
<dbReference type="SUPFAM" id="SSF53098">
    <property type="entry name" value="Ribonuclease H-like"/>
    <property type="match status" value="1"/>
</dbReference>
<dbReference type="InterPro" id="IPR036397">
    <property type="entry name" value="RNaseH_sf"/>
</dbReference>
<dbReference type="GO" id="GO:0016036">
    <property type="term" value="P:cellular response to phosphate starvation"/>
    <property type="evidence" value="ECO:0007669"/>
    <property type="project" value="TreeGrafter"/>
</dbReference>
<evidence type="ECO:0000256" key="7">
    <source>
        <dbReference type="SAM" id="Phobius"/>
    </source>
</evidence>
<feature type="region of interest" description="Disordered" evidence="6">
    <location>
        <begin position="501"/>
        <end position="949"/>
    </location>
</feature>
<feature type="compositionally biased region" description="Basic and acidic residues" evidence="6">
    <location>
        <begin position="920"/>
        <end position="930"/>
    </location>
</feature>
<evidence type="ECO:0000256" key="4">
    <source>
        <dbReference type="ARBA" id="ARBA00022989"/>
    </source>
</evidence>
<dbReference type="InterPro" id="IPR012337">
    <property type="entry name" value="RNaseH-like_sf"/>
</dbReference>
<dbReference type="Gene3D" id="3.30.420.10">
    <property type="entry name" value="Ribonuclease H-like superfamily/Ribonuclease H"/>
    <property type="match status" value="1"/>
</dbReference>
<dbReference type="GO" id="GO:0005886">
    <property type="term" value="C:plasma membrane"/>
    <property type="evidence" value="ECO:0007669"/>
    <property type="project" value="TreeGrafter"/>
</dbReference>
<feature type="compositionally biased region" description="Polar residues" evidence="6">
    <location>
        <begin position="515"/>
        <end position="524"/>
    </location>
</feature>
<dbReference type="GO" id="GO:0005794">
    <property type="term" value="C:Golgi apparatus"/>
    <property type="evidence" value="ECO:0007669"/>
    <property type="project" value="TreeGrafter"/>
</dbReference>
<gene>
    <name evidence="11" type="ORF">CBR_g23500</name>
</gene>
<dbReference type="STRING" id="69332.A0A388L4E2"/>
<dbReference type="PROSITE" id="PS51382">
    <property type="entry name" value="SPX"/>
    <property type="match status" value="1"/>
</dbReference>
<feature type="compositionally biased region" description="Basic and acidic residues" evidence="6">
    <location>
        <begin position="563"/>
        <end position="588"/>
    </location>
</feature>
<dbReference type="Gramene" id="GBG77174">
    <property type="protein sequence ID" value="GBG77174"/>
    <property type="gene ID" value="CBR_g23500"/>
</dbReference>
<evidence type="ECO:0000256" key="5">
    <source>
        <dbReference type="ARBA" id="ARBA00023136"/>
    </source>
</evidence>
<dbReference type="InterPro" id="IPR004342">
    <property type="entry name" value="EXS_C"/>
</dbReference>
<accession>A0A388L4E2</accession>
<feature type="transmembrane region" description="Helical" evidence="7">
    <location>
        <begin position="1218"/>
        <end position="1239"/>
    </location>
</feature>
<feature type="domain" description="SPX" evidence="10">
    <location>
        <begin position="302"/>
        <end position="1044"/>
    </location>
</feature>
<evidence type="ECO:0000259" key="10">
    <source>
        <dbReference type="PROSITE" id="PS51382"/>
    </source>
</evidence>
<dbReference type="InterPro" id="IPR001584">
    <property type="entry name" value="Integrase_cat-core"/>
</dbReference>
<feature type="transmembrane region" description="Helical" evidence="7">
    <location>
        <begin position="1095"/>
        <end position="1114"/>
    </location>
</feature>
<dbReference type="PROSITE" id="PS50994">
    <property type="entry name" value="INTEGRASE"/>
    <property type="match status" value="1"/>
</dbReference>
<evidence type="ECO:0000313" key="12">
    <source>
        <dbReference type="Proteomes" id="UP000265515"/>
    </source>
</evidence>
<evidence type="ECO:0000256" key="6">
    <source>
        <dbReference type="SAM" id="MobiDB-lite"/>
    </source>
</evidence>
<evidence type="ECO:0000313" key="11">
    <source>
        <dbReference type="EMBL" id="GBG77174.1"/>
    </source>
</evidence>
<organism evidence="11 12">
    <name type="scientific">Chara braunii</name>
    <name type="common">Braun's stonewort</name>
    <dbReference type="NCBI Taxonomy" id="69332"/>
    <lineage>
        <taxon>Eukaryota</taxon>
        <taxon>Viridiplantae</taxon>
        <taxon>Streptophyta</taxon>
        <taxon>Charophyceae</taxon>
        <taxon>Charales</taxon>
        <taxon>Characeae</taxon>
        <taxon>Chara</taxon>
    </lineage>
</organism>
<feature type="region of interest" description="Disordered" evidence="6">
    <location>
        <begin position="454"/>
        <end position="473"/>
    </location>
</feature>
<evidence type="ECO:0000256" key="2">
    <source>
        <dbReference type="ARBA" id="ARBA00009665"/>
    </source>
</evidence>
<dbReference type="GO" id="GO:0006817">
    <property type="term" value="P:phosphate ion transport"/>
    <property type="evidence" value="ECO:0007669"/>
    <property type="project" value="TreeGrafter"/>
</dbReference>
<evidence type="ECO:0000256" key="1">
    <source>
        <dbReference type="ARBA" id="ARBA00004141"/>
    </source>
</evidence>
<dbReference type="GO" id="GO:0003676">
    <property type="term" value="F:nucleic acid binding"/>
    <property type="evidence" value="ECO:0007669"/>
    <property type="project" value="InterPro"/>
</dbReference>
<feature type="transmembrane region" description="Helical" evidence="7">
    <location>
        <begin position="1184"/>
        <end position="1206"/>
    </location>
</feature>
<reference evidence="11 12" key="1">
    <citation type="journal article" date="2018" name="Cell">
        <title>The Chara Genome: Secondary Complexity and Implications for Plant Terrestrialization.</title>
        <authorList>
            <person name="Nishiyama T."/>
            <person name="Sakayama H."/>
            <person name="Vries J.D."/>
            <person name="Buschmann H."/>
            <person name="Saint-Marcoux D."/>
            <person name="Ullrich K.K."/>
            <person name="Haas F.B."/>
            <person name="Vanderstraeten L."/>
            <person name="Becker D."/>
            <person name="Lang D."/>
            <person name="Vosolsobe S."/>
            <person name="Rombauts S."/>
            <person name="Wilhelmsson P.K.I."/>
            <person name="Janitza P."/>
            <person name="Kern R."/>
            <person name="Heyl A."/>
            <person name="Rumpler F."/>
            <person name="Villalobos L.I.A.C."/>
            <person name="Clay J.M."/>
            <person name="Skokan R."/>
            <person name="Toyoda A."/>
            <person name="Suzuki Y."/>
            <person name="Kagoshima H."/>
            <person name="Schijlen E."/>
            <person name="Tajeshwar N."/>
            <person name="Catarino B."/>
            <person name="Hetherington A.J."/>
            <person name="Saltykova A."/>
            <person name="Bonnot C."/>
            <person name="Breuninger H."/>
            <person name="Symeonidi A."/>
            <person name="Radhakrishnan G.V."/>
            <person name="Van Nieuwerburgh F."/>
            <person name="Deforce D."/>
            <person name="Chang C."/>
            <person name="Karol K.G."/>
            <person name="Hedrich R."/>
            <person name="Ulvskov P."/>
            <person name="Glockner G."/>
            <person name="Delwiche C.F."/>
            <person name="Petrasek J."/>
            <person name="Van de Peer Y."/>
            <person name="Friml J."/>
            <person name="Beilby M."/>
            <person name="Dolan L."/>
            <person name="Kohara Y."/>
            <person name="Sugano S."/>
            <person name="Fujiyama A."/>
            <person name="Delaux P.-M."/>
            <person name="Quint M."/>
            <person name="TheiBen G."/>
            <person name="Hagemann M."/>
            <person name="Harholt J."/>
            <person name="Dunand C."/>
            <person name="Zachgo S."/>
            <person name="Langdale J."/>
            <person name="Maumus F."/>
            <person name="Straeten D.V.D."/>
            <person name="Gould S.B."/>
            <person name="Rensing S.A."/>
        </authorList>
    </citation>
    <scope>NUCLEOTIDE SEQUENCE [LARGE SCALE GENOMIC DNA]</scope>
    <source>
        <strain evidence="11 12">S276</strain>
    </source>
</reference>
<comment type="similarity">
    <text evidence="2">Belongs to the SYG1 (TC 2.A.94) family.</text>
</comment>
<comment type="subcellular location">
    <subcellularLocation>
        <location evidence="1">Membrane</location>
        <topology evidence="1">Multi-pass membrane protein</topology>
    </subcellularLocation>
</comment>
<feature type="compositionally biased region" description="Polar residues" evidence="6">
    <location>
        <begin position="820"/>
        <end position="829"/>
    </location>
</feature>
<dbReference type="EMBL" id="BFEA01000261">
    <property type="protein sequence ID" value="GBG77174.1"/>
    <property type="molecule type" value="Genomic_DNA"/>
</dbReference>
<proteinExistence type="inferred from homology"/>
<evidence type="ECO:0000256" key="3">
    <source>
        <dbReference type="ARBA" id="ARBA00022692"/>
    </source>
</evidence>
<dbReference type="InterPro" id="IPR004331">
    <property type="entry name" value="SPX_dom"/>
</dbReference>
<evidence type="ECO:0008006" key="13">
    <source>
        <dbReference type="Google" id="ProtNLM"/>
    </source>
</evidence>
<dbReference type="PANTHER" id="PTHR10783">
    <property type="entry name" value="XENOTROPIC AND POLYTROPIC RETROVIRUS RECEPTOR 1-RELATED"/>
    <property type="match status" value="1"/>
</dbReference>
<evidence type="ECO:0000259" key="9">
    <source>
        <dbReference type="PROSITE" id="PS51380"/>
    </source>
</evidence>
<dbReference type="Pfam" id="PF03105">
    <property type="entry name" value="SPX"/>
    <property type="match status" value="2"/>
</dbReference>
<feature type="compositionally biased region" description="Low complexity" evidence="6">
    <location>
        <begin position="802"/>
        <end position="813"/>
    </location>
</feature>
<feature type="domain" description="EXS" evidence="9">
    <location>
        <begin position="1303"/>
        <end position="1494"/>
    </location>
</feature>
<feature type="domain" description="Integrase catalytic" evidence="8">
    <location>
        <begin position="1"/>
        <end position="146"/>
    </location>
</feature>
<feature type="compositionally biased region" description="Low complexity" evidence="6">
    <location>
        <begin position="716"/>
        <end position="727"/>
    </location>
</feature>
<feature type="transmembrane region" description="Helical" evidence="7">
    <location>
        <begin position="1413"/>
        <end position="1434"/>
    </location>
</feature>
<keyword evidence="4 7" id="KW-1133">Transmembrane helix</keyword>
<dbReference type="Pfam" id="PF03124">
    <property type="entry name" value="EXS"/>
    <property type="match status" value="1"/>
</dbReference>
<dbReference type="Proteomes" id="UP000265515">
    <property type="component" value="Unassembled WGS sequence"/>
</dbReference>
<feature type="compositionally biased region" description="Acidic residues" evidence="6">
    <location>
        <begin position="460"/>
        <end position="470"/>
    </location>
</feature>
<feature type="compositionally biased region" description="Basic and acidic residues" evidence="6">
    <location>
        <begin position="866"/>
        <end position="877"/>
    </location>
</feature>
<keyword evidence="5 7" id="KW-0472">Membrane</keyword>
<feature type="compositionally biased region" description="Low complexity" evidence="6">
    <location>
        <begin position="830"/>
        <end position="855"/>
    </location>
</feature>
<dbReference type="Pfam" id="PF00665">
    <property type="entry name" value="rve"/>
    <property type="match status" value="1"/>
</dbReference>
<dbReference type="GO" id="GO:0000822">
    <property type="term" value="F:inositol hexakisphosphate binding"/>
    <property type="evidence" value="ECO:0007669"/>
    <property type="project" value="TreeGrafter"/>
</dbReference>
<feature type="transmembrane region" description="Helical" evidence="7">
    <location>
        <begin position="1275"/>
        <end position="1294"/>
    </location>
</feature>
<sequence>MGKVSKNGYSQVMVIVDQFSKFLNQVPLPLHAPTELVIREFQQKYILQFGTPKTLVSDRDPRFISTEWKDFTSHLGIRLCMSSGRHPEANGLAEEINQTVFQLLRALIIPDQETWDEELYSVRRLYNDSIHSATGMAPNRPHLGWQICNLLSYLFPEQPARLTPGRPGFRAKYDRLLKVSIAAMTKRQHAMIHQANEGRQPSDIQEGSYVWVKMFEFSEEEGVSRKLLPLYYGQWEVLDVIGEDHFGPSYVVDVPAHLRTYPVFHASKLYLRRDAKTFDYREDMIPLAIKGGHEIDRIKQHVGKGRNRQYQLVPEWKGAYCEYKALKKTLKQITIATDPLPRFPREKRLDSVIQPLLFLLEPHVRRSTTQEAFEGIKVHCEATGNDCEARFVTELLPNMLEKREEELAFFQHLDEQLNKVNDFYKRKEAEFLEHAKLLQTQMQALVKLKKSMRTNTDYGDSPEEDDDDDDHASATQVYEHGGTAHRTRDQTYCDPQVLLPPETEDQEVSGGDRQGASTSATVAESNARRETEEDRKGRQKNGNDDGSTGARKGVHNINGSEGRPVEKEQEEKEGARDKRVQLEGRGKGSAEGGGGAAAMLEELDEVGSSILHVLPPNSPPPLSEVTVSDASESDMDRISVGDKGGGVGPSSMRKQRRKSSGLFSLPGEPEEPRSLATRTKGDASQAASFVKPAAEAPSTVRPRGVVGIPTLQTEMGSSSSGRGTQQQEDSMSEEITVVTNASGQRIAKATGKTNMSYSEGEGHHPPGEPLPKGPPLRTGRGAGWAEPDDKVRKRTGSKLPPLNNALSSGSGASARERDTTTSPPGSQKHTSWGSSASAVAAASSGESTSTEFSATIANTTAAMGSDRTEMRQVRGDGRSVQVASGHGTYHTGKGVLANELQGRGGEVVENGDQRVGGGESEMRGGGEFGERQGVTSLSEGSVPPSVTCRRPRAFQGQGRVGIASPFRVLSRLINPLEIAPFFTVYDNPRRIRHAEKVIGAALVEFYRGMCLLKSFSSLNMAAFGKILKKHDKLAGWKASRTYLSAIEQSAHFTTSTKVTKMIANVENAYTKHFAKDDHRRAMKDLRPISQSASHIVTFFLGFFCGCIVALLASFRVMMYAVGEKDSVGGSSYMESVFPVFSVLILIQLQVFFYGVCVYLWYTVRINYAFIFDFTPGTELGFREVFMIATGMSVIMLAGLIGHLAAYAHKSSHSSAGEFIPAAIILLFMAILVMPFNLFWRSSRMFLLRTLHHVICAPFYKVVLADFFLGDQLTSLIPLLWDIEYVFCYYIGGYFTTRDHKTCLNSIHFRRVGFVLAFLPFWCRMMQCVRRWQDEKQSVHIQNCLKYVCAGLAVGTRLLYLETRSTASFVLGLFFAALATAYGSYWDLFRDWGLLQRGSKNFPLRDQLIWKRKWVYFVSMAVNLILRLAWIQSILRLPIWHLHENVTNLLFAGLEICRRGHWNFYRLENEHINNVGQYRAVKDIPLPFVYSEMSP</sequence>
<dbReference type="GO" id="GO:0015074">
    <property type="term" value="P:DNA integration"/>
    <property type="evidence" value="ECO:0007669"/>
    <property type="project" value="InterPro"/>
</dbReference>
<dbReference type="PANTHER" id="PTHR10783:SF103">
    <property type="entry name" value="SOLUTE CARRIER FAMILY 53 MEMBER 1"/>
    <property type="match status" value="1"/>
</dbReference>
<name>A0A388L4E2_CHABU</name>
<protein>
    <recommendedName>
        <fullName evidence="13">Integrase catalytic domain-containing protein</fullName>
    </recommendedName>
</protein>
<feature type="transmembrane region" description="Helical" evidence="7">
    <location>
        <begin position="1135"/>
        <end position="1161"/>
    </location>
</feature>
<comment type="caution">
    <text evidence="11">The sequence shown here is derived from an EMBL/GenBank/DDBJ whole genome shotgun (WGS) entry which is preliminary data.</text>
</comment>
<feature type="compositionally biased region" description="Basic and acidic residues" evidence="6">
    <location>
        <begin position="526"/>
        <end position="536"/>
    </location>
</feature>
<dbReference type="OrthoDB" id="9970435at2759"/>